<dbReference type="GO" id="GO:0007035">
    <property type="term" value="P:vacuolar acidification"/>
    <property type="evidence" value="ECO:0007669"/>
    <property type="project" value="TreeGrafter"/>
</dbReference>
<accession>A0A5C0XQ18</accession>
<keyword evidence="5 10" id="KW-1133">Transmembrane helix</keyword>
<dbReference type="OrthoDB" id="85892at2157"/>
<evidence type="ECO:0000256" key="11">
    <source>
        <dbReference type="SAM" id="Coils"/>
    </source>
</evidence>
<dbReference type="PANTHER" id="PTHR11629">
    <property type="entry name" value="VACUOLAR PROTON ATPASES"/>
    <property type="match status" value="1"/>
</dbReference>
<feature type="transmembrane region" description="Helical" evidence="10">
    <location>
        <begin position="491"/>
        <end position="509"/>
    </location>
</feature>
<keyword evidence="3 10" id="KW-0813">Transport</keyword>
<dbReference type="Pfam" id="PF01496">
    <property type="entry name" value="V_ATPase_I"/>
    <property type="match status" value="2"/>
</dbReference>
<comment type="subcellular location">
    <subcellularLocation>
        <location evidence="1">Membrane</location>
        <topology evidence="1">Multi-pass membrane protein</topology>
    </subcellularLocation>
</comment>
<evidence type="ECO:0000256" key="7">
    <source>
        <dbReference type="ARBA" id="ARBA00023136"/>
    </source>
</evidence>
<evidence type="ECO:0000256" key="2">
    <source>
        <dbReference type="ARBA" id="ARBA00009904"/>
    </source>
</evidence>
<evidence type="ECO:0000256" key="6">
    <source>
        <dbReference type="ARBA" id="ARBA00023065"/>
    </source>
</evidence>
<dbReference type="RefSeq" id="WP_011011290.1">
    <property type="nucleotide sequence ID" value="NC_003413.1"/>
</dbReference>
<dbReference type="PANTHER" id="PTHR11629:SF63">
    <property type="entry name" value="V-TYPE PROTON ATPASE SUBUNIT A"/>
    <property type="match status" value="1"/>
</dbReference>
<evidence type="ECO:0000256" key="4">
    <source>
        <dbReference type="ARBA" id="ARBA00022692"/>
    </source>
</evidence>
<comment type="similarity">
    <text evidence="2 10">Belongs to the V-ATPase 116 kDa subunit family.</text>
</comment>
<dbReference type="GO" id="GO:0051117">
    <property type="term" value="F:ATPase binding"/>
    <property type="evidence" value="ECO:0007669"/>
    <property type="project" value="TreeGrafter"/>
</dbReference>
<name>A0A5C0XQ18_PYRFU</name>
<proteinExistence type="inferred from homology"/>
<dbReference type="Proteomes" id="UP000324354">
    <property type="component" value="Chromosome"/>
</dbReference>
<dbReference type="Gene3D" id="3.30.70.2170">
    <property type="match status" value="1"/>
</dbReference>
<evidence type="ECO:0000313" key="12">
    <source>
        <dbReference type="EMBL" id="QEK77904.1"/>
    </source>
</evidence>
<evidence type="ECO:0000256" key="5">
    <source>
        <dbReference type="ARBA" id="ARBA00022989"/>
    </source>
</evidence>
<feature type="transmembrane region" description="Helical" evidence="10">
    <location>
        <begin position="595"/>
        <end position="621"/>
    </location>
</feature>
<dbReference type="GeneID" id="13300930"/>
<gene>
    <name evidence="12" type="ORF">PFDSM3638_00830</name>
</gene>
<feature type="transmembrane region" description="Helical" evidence="10">
    <location>
        <begin position="515"/>
        <end position="533"/>
    </location>
</feature>
<feature type="transmembrane region" description="Helical" evidence="10">
    <location>
        <begin position="415"/>
        <end position="435"/>
    </location>
</feature>
<evidence type="ECO:0000256" key="8">
    <source>
        <dbReference type="ARBA" id="ARBA00059506"/>
    </source>
</evidence>
<protein>
    <recommendedName>
        <fullName evidence="9 10">A-type ATP synthase subunit I</fullName>
    </recommendedName>
</protein>
<keyword evidence="11" id="KW-0175">Coiled coil</keyword>
<dbReference type="GO" id="GO:0016471">
    <property type="term" value="C:vacuolar proton-transporting V-type ATPase complex"/>
    <property type="evidence" value="ECO:0007669"/>
    <property type="project" value="TreeGrafter"/>
</dbReference>
<dbReference type="AlphaFoldDB" id="A0A5C0XQ18"/>
<dbReference type="InterPro" id="IPR002490">
    <property type="entry name" value="V-ATPase_116kDa_su"/>
</dbReference>
<dbReference type="EMBL" id="CP023154">
    <property type="protein sequence ID" value="QEK77904.1"/>
    <property type="molecule type" value="Genomic_DNA"/>
</dbReference>
<evidence type="ECO:0000256" key="3">
    <source>
        <dbReference type="ARBA" id="ARBA00022448"/>
    </source>
</evidence>
<feature type="transmembrane region" description="Helical" evidence="10">
    <location>
        <begin position="369"/>
        <end position="394"/>
    </location>
</feature>
<dbReference type="Gene3D" id="3.30.70.2750">
    <property type="match status" value="1"/>
</dbReference>
<feature type="transmembrane region" description="Helical" evidence="10">
    <location>
        <begin position="565"/>
        <end position="588"/>
    </location>
</feature>
<evidence type="ECO:0000313" key="13">
    <source>
        <dbReference type="Proteomes" id="UP000324354"/>
    </source>
</evidence>
<reference evidence="12 13" key="1">
    <citation type="submission" date="2017-08" db="EMBL/GenBank/DDBJ databases">
        <title>Resequencing and Reannotation of the genome of Pyrococcus furiosus type strain DSM3638.</title>
        <authorList>
            <person name="Reichelt R.M."/>
            <person name="Bunk B."/>
        </authorList>
    </citation>
    <scope>NUCLEOTIDE SEQUENCE [LARGE SCALE GENOMIC DNA]</scope>
    <source>
        <strain evidence="12 13">DSM 3638</strain>
    </source>
</reference>
<keyword evidence="4 10" id="KW-0812">Transmembrane</keyword>
<evidence type="ECO:0000256" key="1">
    <source>
        <dbReference type="ARBA" id="ARBA00004141"/>
    </source>
</evidence>
<dbReference type="NCBIfam" id="NF004428">
    <property type="entry name" value="PRK05771.2-1"/>
    <property type="match status" value="1"/>
</dbReference>
<feature type="transmembrane region" description="Helical" evidence="10">
    <location>
        <begin position="540"/>
        <end position="559"/>
    </location>
</feature>
<evidence type="ECO:0000256" key="10">
    <source>
        <dbReference type="RuleBase" id="RU361189"/>
    </source>
</evidence>
<evidence type="ECO:0000256" key="9">
    <source>
        <dbReference type="ARBA" id="ARBA00068671"/>
    </source>
</evidence>
<dbReference type="Gene3D" id="1.20.1460.20">
    <property type="match status" value="1"/>
</dbReference>
<dbReference type="GeneID" id="41711968"/>
<keyword evidence="6 10" id="KW-0406">Ion transport</keyword>
<feature type="coiled-coil region" evidence="11">
    <location>
        <begin position="236"/>
        <end position="263"/>
    </location>
</feature>
<comment type="function">
    <text evidence="8">Component of the A-type ATP synthase that produces ATP from ADP in the presence of a proton gradient across the membrane.</text>
</comment>
<dbReference type="GO" id="GO:0033179">
    <property type="term" value="C:proton-transporting V-type ATPase, V0 domain"/>
    <property type="evidence" value="ECO:0007669"/>
    <property type="project" value="InterPro"/>
</dbReference>
<organism evidence="12 13">
    <name type="scientific">Pyrococcus furiosus (strain ATCC 43587 / DSM 3638 / JCM 8422 / Vc1)</name>
    <dbReference type="NCBI Taxonomy" id="186497"/>
    <lineage>
        <taxon>Archaea</taxon>
        <taxon>Methanobacteriati</taxon>
        <taxon>Methanobacteriota</taxon>
        <taxon>Thermococci</taxon>
        <taxon>Thermococcales</taxon>
        <taxon>Thermococcaceae</taxon>
        <taxon>Pyrococcus</taxon>
    </lineage>
</organism>
<keyword evidence="7 10" id="KW-0472">Membrane</keyword>
<feature type="transmembrane region" description="Helical" evidence="10">
    <location>
        <begin position="455"/>
        <end position="479"/>
    </location>
</feature>
<sequence length="663" mass="75445">MFKPEEMVKIELISLARYRDIIMTYLHERGVVQLEEVPIEDIQHDAPNEYYRKATSYSITMGRLVDTLKGFLPPRKTSIKEFIFPKEREKRVYTYRGIEDLVKDVEKFLSEVEPKIREVETQLTAINNRIANIREIINTLELLSSLNIEIEYLIPGSFLAIEVGKIERERVEKLIGELKNELGDKVFILRRDLGTISLLVVVTLKEFQGKLTSILAKYGFEKVEIPRERGHPRELIPKYNELLKEEMKKLEEIRKKGREFAEKYYEDLVFYKELMDNERDKANYLSYLARTELTVALVGWLPKKNVEEVVEGIKNLTGGKVYINIREPEPNEIEEVPVKLKNPEFISQFEMLTEMYGVPKYNELDPTPILAFTYSFFFGFMLTDFMYGLLLGIVSALLVKGHSKMKDGTWKFAKIMLWSSVFTMLLGALFGSYFGNALDMAGFKVPRIMDAMEEALTVLIIALAIGLGHLFTGYVLGFIVKWKNGDKVGAILDQLSWILIILGVTLFAISSRIDLPKLAWMSVFGAGAVLFIIGEFKNNGLMALLLVISDFFGFVGNWLSYARLMALALATAGIALVINIMVQMIWGFKIGPVPLGIIVGAIVFIGGHIFSTAINALGAFVHALRLHYVEFFGTFYSGEGRRFEPFAARREISELKIEKPGGE</sequence>
<dbReference type="GO" id="GO:0046961">
    <property type="term" value="F:proton-transporting ATPase activity, rotational mechanism"/>
    <property type="evidence" value="ECO:0007669"/>
    <property type="project" value="InterPro"/>
</dbReference>